<dbReference type="InterPro" id="IPR050055">
    <property type="entry name" value="EF-Tu_GTPase"/>
</dbReference>
<dbReference type="InterPro" id="IPR000795">
    <property type="entry name" value="T_Tr_GTP-bd_dom"/>
</dbReference>
<protein>
    <submittedName>
        <fullName evidence="2">Elongation factor Tu GTP binding domain containing protein, putative</fullName>
    </submittedName>
</protein>
<evidence type="ECO:0000313" key="2">
    <source>
        <dbReference type="EMBL" id="CAD2221430.1"/>
    </source>
</evidence>
<dbReference type="CDD" id="cd04165">
    <property type="entry name" value="GTPBP1_like"/>
    <property type="match status" value="1"/>
</dbReference>
<sequence>MSTLIVCIVFEKETEECLAVWLKDEVVPALFTEVGATGNQNPILLYLPMEKDTLGELVSSRVAGTIQECTAQQNNGSFVCLLLSVFWDGTTEESKSVFSNLKKFSVSDSTEFQGLQSSLGDTKLEFLLQALNAKKGQHNMKNNETALINSLQGKVKKAALWANDGQATTSPSIKKESTGGSADGHLGMLDISPEALGAAASQAQGECFVVVASPTKEGLLERVTTLRDNAEKANLGVSAVLLDPREVVVSQEPKKTEWAQEFLLRKTCSGGGHIQMRLAMCGNVDSGKSTLTSVLTRGCRDDGRGFARAFVFNHKHESVTGRTSSISENHLGFTATGEVVNYQLGGATQSHTPATLRSFTPQELSSRSSKVLTLYDLAGHEKYLKTTVLGMTRNMPDYSCIVVSGNNGIQRMTKEHLALCLALKLPFFIVVTRIDSTPANVMKETLDNINKLMKIPTVKKLPYPITTHDEMILAAKNLKNDRIAPIFRSVT</sequence>
<evidence type="ECO:0000259" key="1">
    <source>
        <dbReference type="PROSITE" id="PS51722"/>
    </source>
</evidence>
<dbReference type="EMBL" id="LR877165">
    <property type="protein sequence ID" value="CAD2221430.1"/>
    <property type="molecule type" value="Genomic_DNA"/>
</dbReference>
<dbReference type="GO" id="GO:0003924">
    <property type="term" value="F:GTPase activity"/>
    <property type="evidence" value="ECO:0007669"/>
    <property type="project" value="InterPro"/>
</dbReference>
<dbReference type="PROSITE" id="PS51722">
    <property type="entry name" value="G_TR_2"/>
    <property type="match status" value="1"/>
</dbReference>
<reference evidence="2 3" key="1">
    <citation type="submission" date="2020-08" db="EMBL/GenBank/DDBJ databases">
        <authorList>
            <person name="Newling K."/>
            <person name="Davey J."/>
            <person name="Forrester S."/>
        </authorList>
    </citation>
    <scope>NUCLEOTIDE SEQUENCE [LARGE SCALE GENOMIC DNA]</scope>
    <source>
        <strain evidence="3">Crithidia deanei Carvalho (ATCC PRA-265)</strain>
    </source>
</reference>
<dbReference type="OrthoDB" id="248233at2759"/>
<dbReference type="AlphaFoldDB" id="A0A7G2CNQ9"/>
<dbReference type="GO" id="GO:0003746">
    <property type="term" value="F:translation elongation factor activity"/>
    <property type="evidence" value="ECO:0007669"/>
    <property type="project" value="UniProtKB-KW"/>
</dbReference>
<dbReference type="PANTHER" id="PTHR43721:SF28">
    <property type="entry name" value="ELONGATION FACTOR TU FAMILY, PUTATIVE-RELATED"/>
    <property type="match status" value="1"/>
</dbReference>
<organism evidence="2 3">
    <name type="scientific">Angomonas deanei</name>
    <dbReference type="NCBI Taxonomy" id="59799"/>
    <lineage>
        <taxon>Eukaryota</taxon>
        <taxon>Discoba</taxon>
        <taxon>Euglenozoa</taxon>
        <taxon>Kinetoplastea</taxon>
        <taxon>Metakinetoplastina</taxon>
        <taxon>Trypanosomatida</taxon>
        <taxon>Trypanosomatidae</taxon>
        <taxon>Strigomonadinae</taxon>
        <taxon>Angomonas</taxon>
    </lineage>
</organism>
<dbReference type="InterPro" id="IPR027417">
    <property type="entry name" value="P-loop_NTPase"/>
</dbReference>
<dbReference type="InterPro" id="IPR035531">
    <property type="entry name" value="GTPBP1-like"/>
</dbReference>
<keyword evidence="2" id="KW-0251">Elongation factor</keyword>
<proteinExistence type="predicted"/>
<evidence type="ECO:0000313" key="3">
    <source>
        <dbReference type="Proteomes" id="UP000515908"/>
    </source>
</evidence>
<dbReference type="Proteomes" id="UP000515908">
    <property type="component" value="Chromosome 21"/>
</dbReference>
<feature type="domain" description="Tr-type G" evidence="1">
    <location>
        <begin position="273"/>
        <end position="491"/>
    </location>
</feature>
<dbReference type="GO" id="GO:0005525">
    <property type="term" value="F:GTP binding"/>
    <property type="evidence" value="ECO:0007669"/>
    <property type="project" value="InterPro"/>
</dbReference>
<dbReference type="PANTHER" id="PTHR43721">
    <property type="entry name" value="ELONGATION FACTOR TU-RELATED"/>
    <property type="match status" value="1"/>
</dbReference>
<keyword evidence="2" id="KW-0648">Protein biosynthesis</keyword>
<dbReference type="VEuPathDB" id="TriTrypDB:ADEAN_000896200"/>
<accession>A0A7G2CNQ9</accession>
<gene>
    <name evidence="2" type="ORF">ADEAN_000896200</name>
</gene>
<dbReference type="Pfam" id="PF00009">
    <property type="entry name" value="GTP_EFTU"/>
    <property type="match status" value="1"/>
</dbReference>
<dbReference type="Gene3D" id="3.40.50.300">
    <property type="entry name" value="P-loop containing nucleotide triphosphate hydrolases"/>
    <property type="match status" value="1"/>
</dbReference>
<keyword evidence="3" id="KW-1185">Reference proteome</keyword>
<dbReference type="SUPFAM" id="SSF52540">
    <property type="entry name" value="P-loop containing nucleoside triphosphate hydrolases"/>
    <property type="match status" value="1"/>
</dbReference>
<name>A0A7G2CNQ9_9TRYP</name>